<accession>A0A5J4TT77</accession>
<sequence>SFNLKVQRLTKIISLTISDVARFADMNILVPRGHHDIEKDKEVFALRGKLYDYKIMYKTTTYLTQYQKLKEQKSMIQKDVEVVDEEENYREEGDEDFVDESADKIDKGAVIRNKRKQSEIENTKKG</sequence>
<dbReference type="AlphaFoldDB" id="A0A5J4TT77"/>
<feature type="domain" description="FACT complex subunit SSRP1-like first PH" evidence="1">
    <location>
        <begin position="20"/>
        <end position="76"/>
    </location>
</feature>
<dbReference type="Proteomes" id="UP000324800">
    <property type="component" value="Unassembled WGS sequence"/>
</dbReference>
<reference evidence="2 3" key="1">
    <citation type="submission" date="2019-03" db="EMBL/GenBank/DDBJ databases">
        <title>Single cell metagenomics reveals metabolic interactions within the superorganism composed of flagellate Streblomastix strix and complex community of Bacteroidetes bacteria on its surface.</title>
        <authorList>
            <person name="Treitli S.C."/>
            <person name="Kolisko M."/>
            <person name="Husnik F."/>
            <person name="Keeling P."/>
            <person name="Hampl V."/>
        </authorList>
    </citation>
    <scope>NUCLEOTIDE SEQUENCE [LARGE SCALE GENOMIC DNA]</scope>
    <source>
        <strain evidence="2">ST1C</strain>
    </source>
</reference>
<evidence type="ECO:0000259" key="1">
    <source>
        <dbReference type="Pfam" id="PF21103"/>
    </source>
</evidence>
<dbReference type="Gene3D" id="2.30.29.150">
    <property type="match status" value="1"/>
</dbReference>
<dbReference type="InterPro" id="IPR048993">
    <property type="entry name" value="SSRP1-like_PH1"/>
</dbReference>
<dbReference type="Pfam" id="PF21103">
    <property type="entry name" value="PH1_SSRP1-like"/>
    <property type="match status" value="1"/>
</dbReference>
<proteinExistence type="predicted"/>
<dbReference type="OrthoDB" id="498543at2759"/>
<feature type="non-terminal residue" evidence="2">
    <location>
        <position position="1"/>
    </location>
</feature>
<organism evidence="2 3">
    <name type="scientific">Streblomastix strix</name>
    <dbReference type="NCBI Taxonomy" id="222440"/>
    <lineage>
        <taxon>Eukaryota</taxon>
        <taxon>Metamonada</taxon>
        <taxon>Preaxostyla</taxon>
        <taxon>Oxymonadida</taxon>
        <taxon>Streblomastigidae</taxon>
        <taxon>Streblomastix</taxon>
    </lineage>
</organism>
<evidence type="ECO:0000313" key="3">
    <source>
        <dbReference type="Proteomes" id="UP000324800"/>
    </source>
</evidence>
<protein>
    <recommendedName>
        <fullName evidence="1">FACT complex subunit SSRP1-like first PH domain-containing protein</fullName>
    </recommendedName>
</protein>
<name>A0A5J4TT77_9EUKA</name>
<comment type="caution">
    <text evidence="2">The sequence shown here is derived from an EMBL/GenBank/DDBJ whole genome shotgun (WGS) entry which is preliminary data.</text>
</comment>
<evidence type="ECO:0000313" key="2">
    <source>
        <dbReference type="EMBL" id="KAA6361447.1"/>
    </source>
</evidence>
<dbReference type="EMBL" id="SNRW01025542">
    <property type="protein sequence ID" value="KAA6361447.1"/>
    <property type="molecule type" value="Genomic_DNA"/>
</dbReference>
<gene>
    <name evidence="2" type="ORF">EZS28_043026</name>
</gene>